<evidence type="ECO:0000313" key="2">
    <source>
        <dbReference type="EMBL" id="KAL0262060.1"/>
    </source>
</evidence>
<dbReference type="GeneID" id="92007580"/>
<organism evidence="2 3">
    <name type="scientific">Diplodia seriata</name>
    <dbReference type="NCBI Taxonomy" id="420778"/>
    <lineage>
        <taxon>Eukaryota</taxon>
        <taxon>Fungi</taxon>
        <taxon>Dikarya</taxon>
        <taxon>Ascomycota</taxon>
        <taxon>Pezizomycotina</taxon>
        <taxon>Dothideomycetes</taxon>
        <taxon>Dothideomycetes incertae sedis</taxon>
        <taxon>Botryosphaeriales</taxon>
        <taxon>Botryosphaeriaceae</taxon>
        <taxon>Diplodia</taxon>
    </lineage>
</organism>
<proteinExistence type="predicted"/>
<name>A0ABR3CN50_9PEZI</name>
<feature type="compositionally biased region" description="Polar residues" evidence="1">
    <location>
        <begin position="1"/>
        <end position="11"/>
    </location>
</feature>
<feature type="region of interest" description="Disordered" evidence="1">
    <location>
        <begin position="109"/>
        <end position="144"/>
    </location>
</feature>
<feature type="compositionally biased region" description="Basic and acidic residues" evidence="1">
    <location>
        <begin position="44"/>
        <end position="60"/>
    </location>
</feature>
<comment type="caution">
    <text evidence="2">The sequence shown here is derived from an EMBL/GenBank/DDBJ whole genome shotgun (WGS) entry which is preliminary data.</text>
</comment>
<feature type="compositionally biased region" description="Basic and acidic residues" evidence="1">
    <location>
        <begin position="176"/>
        <end position="199"/>
    </location>
</feature>
<sequence>MNAPQGLNSSPVEEREGNDGASNDDYAEGGDEEENGDNEEDDVEGRQAVDAERKKAEFQDESKRVNYWIANVGWLDPNNVPQEVRDGAMSEADFDQRYGVELPHHRLALDIPTPSGQQPIDPSQGRVDGRYLEPPARDENNAEDYETEYVEGQDYLAEDNLPTLLGYLELIPAYGNKKDGKNKKEPRKQPEKLKDDRGNVIEGPGGALADLPILPRQVKVILNNSFPDETGTMT</sequence>
<feature type="region of interest" description="Disordered" evidence="1">
    <location>
        <begin position="1"/>
        <end position="60"/>
    </location>
</feature>
<protein>
    <submittedName>
        <fullName evidence="2">Uncharacterized protein</fullName>
    </submittedName>
</protein>
<dbReference type="RefSeq" id="XP_066635089.1">
    <property type="nucleotide sequence ID" value="XM_066774970.1"/>
</dbReference>
<reference evidence="2 3" key="1">
    <citation type="submission" date="2024-02" db="EMBL/GenBank/DDBJ databases">
        <title>De novo assembly and annotation of 12 fungi associated with fruit tree decline syndrome in Ontario, Canada.</title>
        <authorList>
            <person name="Sulman M."/>
            <person name="Ellouze W."/>
            <person name="Ilyukhin E."/>
        </authorList>
    </citation>
    <scope>NUCLEOTIDE SEQUENCE [LARGE SCALE GENOMIC DNA]</scope>
    <source>
        <strain evidence="2 3">FDS-637</strain>
    </source>
</reference>
<keyword evidence="3" id="KW-1185">Reference proteome</keyword>
<accession>A0ABR3CN50</accession>
<feature type="compositionally biased region" description="Acidic residues" evidence="1">
    <location>
        <begin position="25"/>
        <end position="43"/>
    </location>
</feature>
<evidence type="ECO:0000313" key="3">
    <source>
        <dbReference type="Proteomes" id="UP001430584"/>
    </source>
</evidence>
<evidence type="ECO:0000256" key="1">
    <source>
        <dbReference type="SAM" id="MobiDB-lite"/>
    </source>
</evidence>
<feature type="compositionally biased region" description="Basic and acidic residues" evidence="1">
    <location>
        <begin position="127"/>
        <end position="140"/>
    </location>
</feature>
<feature type="region of interest" description="Disordered" evidence="1">
    <location>
        <begin position="174"/>
        <end position="209"/>
    </location>
</feature>
<gene>
    <name evidence="2" type="ORF">SLS55_003495</name>
</gene>
<dbReference type="Proteomes" id="UP001430584">
    <property type="component" value="Unassembled WGS sequence"/>
</dbReference>
<dbReference type="EMBL" id="JAJVCZ030000003">
    <property type="protein sequence ID" value="KAL0262060.1"/>
    <property type="molecule type" value="Genomic_DNA"/>
</dbReference>